<evidence type="ECO:0000256" key="4">
    <source>
        <dbReference type="ARBA" id="ARBA00022840"/>
    </source>
</evidence>
<dbReference type="GO" id="GO:0005524">
    <property type="term" value="F:ATP binding"/>
    <property type="evidence" value="ECO:0007669"/>
    <property type="project" value="UniProtKB-KW"/>
</dbReference>
<evidence type="ECO:0000256" key="1">
    <source>
        <dbReference type="ARBA" id="ARBA00005417"/>
    </source>
</evidence>
<dbReference type="PANTHER" id="PTHR42711">
    <property type="entry name" value="ABC TRANSPORTER ATP-BINDING PROTEIN"/>
    <property type="match status" value="1"/>
</dbReference>
<keyword evidence="3" id="KW-0547">Nucleotide-binding</keyword>
<dbReference type="InterPro" id="IPR003439">
    <property type="entry name" value="ABC_transporter-like_ATP-bd"/>
</dbReference>
<dbReference type="PANTHER" id="PTHR42711:SF5">
    <property type="entry name" value="ABC TRANSPORTER ATP-BINDING PROTEIN NATA"/>
    <property type="match status" value="1"/>
</dbReference>
<dbReference type="AlphaFoldDB" id="A0A023CV53"/>
<keyword evidence="2" id="KW-0813">Transport</keyword>
<keyword evidence="4" id="KW-0067">ATP-binding</keyword>
<evidence type="ECO:0000313" key="7">
    <source>
        <dbReference type="Proteomes" id="UP000050961"/>
    </source>
</evidence>
<dbReference type="InterPro" id="IPR050763">
    <property type="entry name" value="ABC_transporter_ATP-binding"/>
</dbReference>
<proteinExistence type="inferred from homology"/>
<dbReference type="eggNOG" id="COG1131">
    <property type="taxonomic scope" value="Bacteria"/>
</dbReference>
<dbReference type="Proteomes" id="UP000050961">
    <property type="component" value="Unassembled WGS sequence"/>
</dbReference>
<dbReference type="STRING" id="1423806.FD15_GL002205"/>
<keyword evidence="7" id="KW-1185">Reference proteome</keyword>
<dbReference type="PROSITE" id="PS50893">
    <property type="entry name" value="ABC_TRANSPORTER_2"/>
    <property type="match status" value="1"/>
</dbReference>
<evidence type="ECO:0000256" key="2">
    <source>
        <dbReference type="ARBA" id="ARBA00022448"/>
    </source>
</evidence>
<gene>
    <name evidence="6" type="ORF">FD15_GL002205</name>
</gene>
<dbReference type="SUPFAM" id="SSF52540">
    <property type="entry name" value="P-loop containing nucleoside triphosphate hydrolases"/>
    <property type="match status" value="1"/>
</dbReference>
<evidence type="ECO:0000313" key="6">
    <source>
        <dbReference type="EMBL" id="KRN05641.1"/>
    </source>
</evidence>
<comment type="similarity">
    <text evidence="1">Belongs to the ABC transporter superfamily.</text>
</comment>
<dbReference type="Gene3D" id="3.40.50.300">
    <property type="entry name" value="P-loop containing nucleotide triphosphate hydrolases"/>
    <property type="match status" value="1"/>
</dbReference>
<organism evidence="6 7">
    <name type="scientific">Liquorilactobacillus sucicola DSM 21376 = JCM 15457</name>
    <dbReference type="NCBI Taxonomy" id="1423806"/>
    <lineage>
        <taxon>Bacteria</taxon>
        <taxon>Bacillati</taxon>
        <taxon>Bacillota</taxon>
        <taxon>Bacilli</taxon>
        <taxon>Lactobacillales</taxon>
        <taxon>Lactobacillaceae</taxon>
        <taxon>Liquorilactobacillus</taxon>
    </lineage>
</organism>
<dbReference type="PATRIC" id="fig|1423806.3.peg.2253"/>
<name>A0A023CV53_9LACO</name>
<dbReference type="Pfam" id="PF00005">
    <property type="entry name" value="ABC_tran"/>
    <property type="match status" value="1"/>
</dbReference>
<dbReference type="RefSeq" id="WP_034987249.1">
    <property type="nucleotide sequence ID" value="NZ_AYZF01000017.1"/>
</dbReference>
<dbReference type="EMBL" id="AYZF01000017">
    <property type="protein sequence ID" value="KRN05641.1"/>
    <property type="molecule type" value="Genomic_DNA"/>
</dbReference>
<dbReference type="InterPro" id="IPR003593">
    <property type="entry name" value="AAA+_ATPase"/>
</dbReference>
<feature type="domain" description="ABC transporter" evidence="5">
    <location>
        <begin position="4"/>
        <end position="228"/>
    </location>
</feature>
<protein>
    <submittedName>
        <fullName evidence="6">ABC-type multidrug transport system, ATPase component</fullName>
    </submittedName>
</protein>
<dbReference type="PROSITE" id="PS00211">
    <property type="entry name" value="ABC_TRANSPORTER_1"/>
    <property type="match status" value="1"/>
</dbReference>
<dbReference type="OrthoDB" id="9804819at2"/>
<dbReference type="InterPro" id="IPR027417">
    <property type="entry name" value="P-loop_NTPase"/>
</dbReference>
<accession>A0A023CV53</accession>
<dbReference type="SMART" id="SM00382">
    <property type="entry name" value="AAA"/>
    <property type="match status" value="1"/>
</dbReference>
<evidence type="ECO:0000259" key="5">
    <source>
        <dbReference type="PROSITE" id="PS50893"/>
    </source>
</evidence>
<evidence type="ECO:0000256" key="3">
    <source>
        <dbReference type="ARBA" id="ARBA00022741"/>
    </source>
</evidence>
<dbReference type="GO" id="GO:0016887">
    <property type="term" value="F:ATP hydrolysis activity"/>
    <property type="evidence" value="ECO:0007669"/>
    <property type="project" value="InterPro"/>
</dbReference>
<comment type="caution">
    <text evidence="6">The sequence shown here is derived from an EMBL/GenBank/DDBJ whole genome shotgun (WGS) entry which is preliminary data.</text>
</comment>
<sequence length="295" mass="33126">MTILKTTGLTKSYQDSIAVDHIDLDIKAGTLVAFLGPNGAGKSTTIKMLTTVLEPSSGTITINNTSDKHRMRESIGIVFQESVLDNELTVRENLDSRAQMYNHISIERVNEVIASVHAQNFSQKPYGALSGGQKRRVDIARALLNKPRLLFLDEPTTGLDIQTRELIWELLTQIQHDEKMTIFLTTHYLEEAEQADDVYIIDHGRIIANGTAAKLKEEHTQNVLLITSGDFEAIINGLTKNIAYHFTPKGLLFNISSVREGITFLNRNIEKINLFEFRQGSMNDVFIKLTGKEIR</sequence>
<reference evidence="6 7" key="1">
    <citation type="journal article" date="2015" name="Genome Announc.">
        <title>Expanding the biotechnology potential of lactobacilli through comparative genomics of 213 strains and associated genera.</title>
        <authorList>
            <person name="Sun Z."/>
            <person name="Harris H.M."/>
            <person name="McCann A."/>
            <person name="Guo C."/>
            <person name="Argimon S."/>
            <person name="Zhang W."/>
            <person name="Yang X."/>
            <person name="Jeffery I.B."/>
            <person name="Cooney J.C."/>
            <person name="Kagawa T.F."/>
            <person name="Liu W."/>
            <person name="Song Y."/>
            <person name="Salvetti E."/>
            <person name="Wrobel A."/>
            <person name="Rasinkangas P."/>
            <person name="Parkhill J."/>
            <person name="Rea M.C."/>
            <person name="O'Sullivan O."/>
            <person name="Ritari J."/>
            <person name="Douillard F.P."/>
            <person name="Paul Ross R."/>
            <person name="Yang R."/>
            <person name="Briner A.E."/>
            <person name="Felis G.E."/>
            <person name="de Vos W.M."/>
            <person name="Barrangou R."/>
            <person name="Klaenhammer T.R."/>
            <person name="Caufield P.W."/>
            <person name="Cui Y."/>
            <person name="Zhang H."/>
            <person name="O'Toole P.W."/>
        </authorList>
    </citation>
    <scope>NUCLEOTIDE SEQUENCE [LARGE SCALE GENOMIC DNA]</scope>
    <source>
        <strain evidence="6 7">DSM 21376</strain>
    </source>
</reference>
<dbReference type="InterPro" id="IPR017871">
    <property type="entry name" value="ABC_transporter-like_CS"/>
</dbReference>